<organism evidence="1 2">
    <name type="scientific">Strongyloides venezuelensis</name>
    <name type="common">Threadworm</name>
    <dbReference type="NCBI Taxonomy" id="75913"/>
    <lineage>
        <taxon>Eukaryota</taxon>
        <taxon>Metazoa</taxon>
        <taxon>Ecdysozoa</taxon>
        <taxon>Nematoda</taxon>
        <taxon>Chromadorea</taxon>
        <taxon>Rhabditida</taxon>
        <taxon>Tylenchina</taxon>
        <taxon>Panagrolaimomorpha</taxon>
        <taxon>Strongyloidoidea</taxon>
        <taxon>Strongyloididae</taxon>
        <taxon>Strongyloides</taxon>
    </lineage>
</organism>
<evidence type="ECO:0000313" key="1">
    <source>
        <dbReference type="Proteomes" id="UP000035680"/>
    </source>
</evidence>
<reference evidence="2" key="2">
    <citation type="submission" date="2015-08" db="UniProtKB">
        <authorList>
            <consortium name="WormBaseParasite"/>
        </authorList>
    </citation>
    <scope>IDENTIFICATION</scope>
</reference>
<proteinExistence type="predicted"/>
<dbReference type="Proteomes" id="UP000035680">
    <property type="component" value="Unassembled WGS sequence"/>
</dbReference>
<accession>A0A0K0FMZ2</accession>
<keyword evidence="1" id="KW-1185">Reference proteome</keyword>
<dbReference type="AlphaFoldDB" id="A0A0K0FMZ2"/>
<protein>
    <submittedName>
        <fullName evidence="2">Uncharacterized protein</fullName>
    </submittedName>
</protein>
<evidence type="ECO:0000313" key="2">
    <source>
        <dbReference type="WBParaSite" id="SVE_1037100.1"/>
    </source>
</evidence>
<dbReference type="WBParaSite" id="SVE_1037100.1">
    <property type="protein sequence ID" value="SVE_1037100.1"/>
    <property type="gene ID" value="SVE_1037100"/>
</dbReference>
<reference evidence="1" key="1">
    <citation type="submission" date="2014-07" db="EMBL/GenBank/DDBJ databases">
        <authorList>
            <person name="Martin A.A"/>
            <person name="De Silva N."/>
        </authorList>
    </citation>
    <scope>NUCLEOTIDE SEQUENCE</scope>
</reference>
<name>A0A0K0FMZ2_STRVS</name>
<sequence>MNRQGKISHLTILEKKIQKVRSMTERENRAIEEASRLGDKLDKEETSTREYADKICIFASKIIDEVGKNDVPPEKLEKDLAELRSTYSDLNTHNQQLKVKIEEGIQKEENLNRLIKERVEVKDSLKSEVDEKTSLYNVVYEKLNKLQNYDSQMHVLYNKFIATAQHFKELN</sequence>